<keyword evidence="1" id="KW-1133">Transmembrane helix</keyword>
<dbReference type="GeneID" id="113503852"/>
<accession>A0A7E5WM57</accession>
<proteinExistence type="predicted"/>
<reference evidence="3" key="1">
    <citation type="submission" date="2025-08" db="UniProtKB">
        <authorList>
            <consortium name="RefSeq"/>
        </authorList>
    </citation>
    <scope>IDENTIFICATION</scope>
</reference>
<feature type="transmembrane region" description="Helical" evidence="1">
    <location>
        <begin position="21"/>
        <end position="44"/>
    </location>
</feature>
<evidence type="ECO:0000256" key="1">
    <source>
        <dbReference type="SAM" id="Phobius"/>
    </source>
</evidence>
<keyword evidence="1" id="KW-0472">Membrane</keyword>
<keyword evidence="2" id="KW-1185">Reference proteome</keyword>
<dbReference type="RefSeq" id="XP_026741764.1">
    <property type="nucleotide sequence ID" value="XM_026885963.1"/>
</dbReference>
<feature type="transmembrane region" description="Helical" evidence="1">
    <location>
        <begin position="83"/>
        <end position="105"/>
    </location>
</feature>
<evidence type="ECO:0000313" key="3">
    <source>
        <dbReference type="RefSeq" id="XP_026741764.1"/>
    </source>
</evidence>
<name>A0A7E5WM57_TRINI</name>
<sequence length="177" mass="20433">MLVDLPTFKRCCFCCPLRRGILVFGYLTLVVTCLFIGMQVLMWQMFKTEKAVTTMALYRGVVMEAQYFVIFILYALDLVFNIVLIIGAHLLSTMIASFLVVMLSYHDIRHFGSLGIALTELSIAFTGFVLQIYLLLLIRSELSKDRYQEGRSSFTNHIAQVFVDPPLRRQWTREVEE</sequence>
<dbReference type="AlphaFoldDB" id="A0A7E5WM57"/>
<dbReference type="Proteomes" id="UP000322000">
    <property type="component" value="Chromosome 20"/>
</dbReference>
<protein>
    <submittedName>
        <fullName evidence="3">Uncharacterized protein LOC113503852 isoform X2</fullName>
    </submittedName>
</protein>
<organism evidence="2 3">
    <name type="scientific">Trichoplusia ni</name>
    <name type="common">Cabbage looper</name>
    <dbReference type="NCBI Taxonomy" id="7111"/>
    <lineage>
        <taxon>Eukaryota</taxon>
        <taxon>Metazoa</taxon>
        <taxon>Ecdysozoa</taxon>
        <taxon>Arthropoda</taxon>
        <taxon>Hexapoda</taxon>
        <taxon>Insecta</taxon>
        <taxon>Pterygota</taxon>
        <taxon>Neoptera</taxon>
        <taxon>Endopterygota</taxon>
        <taxon>Lepidoptera</taxon>
        <taxon>Glossata</taxon>
        <taxon>Ditrysia</taxon>
        <taxon>Noctuoidea</taxon>
        <taxon>Noctuidae</taxon>
        <taxon>Plusiinae</taxon>
        <taxon>Trichoplusia</taxon>
    </lineage>
</organism>
<keyword evidence="1" id="KW-0812">Transmembrane</keyword>
<evidence type="ECO:0000313" key="2">
    <source>
        <dbReference type="Proteomes" id="UP000322000"/>
    </source>
</evidence>
<gene>
    <name evidence="3" type="primary">LOC113503852</name>
</gene>
<feature type="transmembrane region" description="Helical" evidence="1">
    <location>
        <begin position="56"/>
        <end position="76"/>
    </location>
</feature>
<feature type="transmembrane region" description="Helical" evidence="1">
    <location>
        <begin position="111"/>
        <end position="138"/>
    </location>
</feature>